<dbReference type="InterPro" id="IPR013325">
    <property type="entry name" value="RNA_pol_sigma_r2"/>
</dbReference>
<dbReference type="GO" id="GO:0016987">
    <property type="term" value="F:sigma factor activity"/>
    <property type="evidence" value="ECO:0007669"/>
    <property type="project" value="UniProtKB-KW"/>
</dbReference>
<keyword evidence="4" id="KW-0804">Transcription</keyword>
<reference evidence="8" key="1">
    <citation type="submission" date="2020-05" db="EMBL/GenBank/DDBJ databases">
        <title>Frigoriglobus tundricola gen. nov., sp. nov., a psychrotolerant cellulolytic planctomycete of the family Gemmataceae with two divergent copies of 16S rRNA gene.</title>
        <authorList>
            <person name="Kulichevskaya I.S."/>
            <person name="Ivanova A.A."/>
            <person name="Naumoff D.G."/>
            <person name="Beletsky A.V."/>
            <person name="Rijpstra W.I.C."/>
            <person name="Sinninghe Damste J.S."/>
            <person name="Mardanov A.V."/>
            <person name="Ravin N.V."/>
            <person name="Dedysh S.N."/>
        </authorList>
    </citation>
    <scope>NUCLEOTIDE SEQUENCE [LARGE SCALE GENOMIC DNA]</scope>
    <source>
        <strain evidence="8">PL17</strain>
    </source>
</reference>
<keyword evidence="8" id="KW-1185">Reference proteome</keyword>
<dbReference type="RefSeq" id="WP_171473125.1">
    <property type="nucleotide sequence ID" value="NZ_CP053452.2"/>
</dbReference>
<evidence type="ECO:0000313" key="8">
    <source>
        <dbReference type="Proteomes" id="UP000503447"/>
    </source>
</evidence>
<evidence type="ECO:0000256" key="5">
    <source>
        <dbReference type="SAM" id="MobiDB-lite"/>
    </source>
</evidence>
<dbReference type="InterPro" id="IPR007627">
    <property type="entry name" value="RNA_pol_sigma70_r2"/>
</dbReference>
<gene>
    <name evidence="7" type="ORF">FTUN_5399</name>
</gene>
<evidence type="ECO:0000259" key="6">
    <source>
        <dbReference type="Pfam" id="PF04542"/>
    </source>
</evidence>
<dbReference type="GO" id="GO:0006352">
    <property type="term" value="P:DNA-templated transcription initiation"/>
    <property type="evidence" value="ECO:0007669"/>
    <property type="project" value="InterPro"/>
</dbReference>
<keyword evidence="3" id="KW-0238">DNA-binding</keyword>
<dbReference type="InterPro" id="IPR039425">
    <property type="entry name" value="RNA_pol_sigma-70-like"/>
</dbReference>
<dbReference type="NCBIfam" id="TIGR02937">
    <property type="entry name" value="sigma70-ECF"/>
    <property type="match status" value="1"/>
</dbReference>
<keyword evidence="1" id="KW-0805">Transcription regulation</keyword>
<sequence length="164" mass="17711">MAARTAVVVSRAVRELSQAEVSALCDRSLLQRYVEADDQAAFAALVARHSKMVLGVCKRVLPSDQDAEDVCQAVFLILARKAPGARWHASVGNWLYATARKVARNARRAAARRAAREGRAARPESVAPADTMTGRELAAVLDEELDKLAPRATASRWSSVTSKG</sequence>
<evidence type="ECO:0000256" key="3">
    <source>
        <dbReference type="ARBA" id="ARBA00023125"/>
    </source>
</evidence>
<evidence type="ECO:0000256" key="2">
    <source>
        <dbReference type="ARBA" id="ARBA00023082"/>
    </source>
</evidence>
<dbReference type="Proteomes" id="UP000503447">
    <property type="component" value="Chromosome"/>
</dbReference>
<dbReference type="SUPFAM" id="SSF88946">
    <property type="entry name" value="Sigma2 domain of RNA polymerase sigma factors"/>
    <property type="match status" value="1"/>
</dbReference>
<accession>A0A6M5YV50</accession>
<name>A0A6M5YV50_9BACT</name>
<proteinExistence type="predicted"/>
<dbReference type="AlphaFoldDB" id="A0A6M5YV50"/>
<dbReference type="Gene3D" id="1.10.1740.10">
    <property type="match status" value="1"/>
</dbReference>
<organism evidence="7 8">
    <name type="scientific">Frigoriglobus tundricola</name>
    <dbReference type="NCBI Taxonomy" id="2774151"/>
    <lineage>
        <taxon>Bacteria</taxon>
        <taxon>Pseudomonadati</taxon>
        <taxon>Planctomycetota</taxon>
        <taxon>Planctomycetia</taxon>
        <taxon>Gemmatales</taxon>
        <taxon>Gemmataceae</taxon>
        <taxon>Frigoriglobus</taxon>
    </lineage>
</organism>
<evidence type="ECO:0000256" key="1">
    <source>
        <dbReference type="ARBA" id="ARBA00023015"/>
    </source>
</evidence>
<dbReference type="InterPro" id="IPR014284">
    <property type="entry name" value="RNA_pol_sigma-70_dom"/>
</dbReference>
<dbReference type="EMBL" id="CP053452">
    <property type="protein sequence ID" value="QJW97819.1"/>
    <property type="molecule type" value="Genomic_DNA"/>
</dbReference>
<dbReference type="Pfam" id="PF04542">
    <property type="entry name" value="Sigma70_r2"/>
    <property type="match status" value="1"/>
</dbReference>
<evidence type="ECO:0000256" key="4">
    <source>
        <dbReference type="ARBA" id="ARBA00023163"/>
    </source>
</evidence>
<dbReference type="PANTHER" id="PTHR43133">
    <property type="entry name" value="RNA POLYMERASE ECF-TYPE SIGMA FACTO"/>
    <property type="match status" value="1"/>
</dbReference>
<feature type="domain" description="RNA polymerase sigma-70 region 2" evidence="6">
    <location>
        <begin position="45"/>
        <end position="113"/>
    </location>
</feature>
<dbReference type="PANTHER" id="PTHR43133:SF8">
    <property type="entry name" value="RNA POLYMERASE SIGMA FACTOR HI_1459-RELATED"/>
    <property type="match status" value="1"/>
</dbReference>
<feature type="region of interest" description="Disordered" evidence="5">
    <location>
        <begin position="114"/>
        <end position="133"/>
    </location>
</feature>
<keyword evidence="2" id="KW-0731">Sigma factor</keyword>
<protein>
    <recommendedName>
        <fullName evidence="6">RNA polymerase sigma-70 region 2 domain-containing protein</fullName>
    </recommendedName>
</protein>
<dbReference type="GO" id="GO:0003677">
    <property type="term" value="F:DNA binding"/>
    <property type="evidence" value="ECO:0007669"/>
    <property type="project" value="UniProtKB-KW"/>
</dbReference>
<dbReference type="KEGG" id="ftj:FTUN_5399"/>
<evidence type="ECO:0000313" key="7">
    <source>
        <dbReference type="EMBL" id="QJW97819.1"/>
    </source>
</evidence>